<dbReference type="NCBIfam" id="NF038075">
    <property type="entry name" value="fam_STM4013"/>
    <property type="match status" value="1"/>
</dbReference>
<protein>
    <submittedName>
        <fullName evidence="4">STM4013/SEN3800 family hydrolase</fullName>
    </submittedName>
</protein>
<dbReference type="SUPFAM" id="SSF53649">
    <property type="entry name" value="Alkaline phosphatase-like"/>
    <property type="match status" value="1"/>
</dbReference>
<dbReference type="InterPro" id="IPR000917">
    <property type="entry name" value="Sulfatase_N"/>
</dbReference>
<dbReference type="InterPro" id="IPR050738">
    <property type="entry name" value="Sulfatase"/>
</dbReference>
<dbReference type="RefSeq" id="WP_346823320.1">
    <property type="nucleotide sequence ID" value="NZ_JBDKWZ010000014.1"/>
</dbReference>
<dbReference type="Proteomes" id="UP001403385">
    <property type="component" value="Unassembled WGS sequence"/>
</dbReference>
<keyword evidence="2 4" id="KW-0378">Hydrolase</keyword>
<dbReference type="EMBL" id="JBDKWZ010000014">
    <property type="protein sequence ID" value="MEN7550537.1"/>
    <property type="molecule type" value="Genomic_DNA"/>
</dbReference>
<evidence type="ECO:0000313" key="5">
    <source>
        <dbReference type="Proteomes" id="UP001403385"/>
    </source>
</evidence>
<reference evidence="4 5" key="1">
    <citation type="submission" date="2024-04" db="EMBL/GenBank/DDBJ databases">
        <title>Novel genus in family Flammeovirgaceae.</title>
        <authorList>
            <person name="Nguyen T.H."/>
            <person name="Vuong T.Q."/>
            <person name="Le H."/>
            <person name="Kim S.-G."/>
        </authorList>
    </citation>
    <scope>NUCLEOTIDE SEQUENCE [LARGE SCALE GENOMIC DNA]</scope>
    <source>
        <strain evidence="4 5">JCM 23209</strain>
    </source>
</reference>
<proteinExistence type="inferred from homology"/>
<dbReference type="AlphaFoldDB" id="A0AAW9SAS6"/>
<dbReference type="PANTHER" id="PTHR42693">
    <property type="entry name" value="ARYLSULFATASE FAMILY MEMBER"/>
    <property type="match status" value="1"/>
</dbReference>
<evidence type="ECO:0000313" key="4">
    <source>
        <dbReference type="EMBL" id="MEN7550537.1"/>
    </source>
</evidence>
<name>A0AAW9SAS6_9BACT</name>
<accession>A0AAW9SAS6</accession>
<dbReference type="Pfam" id="PF00884">
    <property type="entry name" value="Sulfatase"/>
    <property type="match status" value="1"/>
</dbReference>
<keyword evidence="5" id="KW-1185">Reference proteome</keyword>
<comment type="caution">
    <text evidence="4">The sequence shown here is derived from an EMBL/GenBank/DDBJ whole genome shotgun (WGS) entry which is preliminary data.</text>
</comment>
<gene>
    <name evidence="4" type="ORF">AAG747_21635</name>
</gene>
<evidence type="ECO:0000259" key="3">
    <source>
        <dbReference type="Pfam" id="PF00884"/>
    </source>
</evidence>
<feature type="domain" description="Sulfatase N-terminal" evidence="3">
    <location>
        <begin position="12"/>
        <end position="257"/>
    </location>
</feature>
<evidence type="ECO:0000256" key="1">
    <source>
        <dbReference type="ARBA" id="ARBA00008779"/>
    </source>
</evidence>
<dbReference type="GO" id="GO:0004065">
    <property type="term" value="F:arylsulfatase activity"/>
    <property type="evidence" value="ECO:0007669"/>
    <property type="project" value="TreeGrafter"/>
</dbReference>
<organism evidence="4 5">
    <name type="scientific">Rapidithrix thailandica</name>
    <dbReference type="NCBI Taxonomy" id="413964"/>
    <lineage>
        <taxon>Bacteria</taxon>
        <taxon>Pseudomonadati</taxon>
        <taxon>Bacteroidota</taxon>
        <taxon>Cytophagia</taxon>
        <taxon>Cytophagales</taxon>
        <taxon>Flammeovirgaceae</taxon>
        <taxon>Rapidithrix</taxon>
    </lineage>
</organism>
<dbReference type="Gene3D" id="3.40.720.10">
    <property type="entry name" value="Alkaline Phosphatase, subunit A"/>
    <property type="match status" value="1"/>
</dbReference>
<comment type="similarity">
    <text evidence="1">Belongs to the sulfatase family.</text>
</comment>
<sequence>MINANELVGESHIVFITLDTLRYDVAQELFHQGALPNLQHYLPASGWELRHTPGSFTYAAHQAFFAGFFPTPAKAGKHPRLFAARFEGSETTQQTTYTFDTPDIVSGLRQKGYHTICIGGVGFFNKRTPLSRVFPDMFHESHWEETFGVTDPESTKHQFQRAVHCLEALPDQQRFFLFINVSAIHQPNYFYLDPEKKEDNLASHAAALKYVDSQLPILTDYLKTKGKTLCILCADHGTTYGENGYQGHRLAHPKVWEVPYLETVINQ</sequence>
<evidence type="ECO:0000256" key="2">
    <source>
        <dbReference type="ARBA" id="ARBA00022801"/>
    </source>
</evidence>
<dbReference type="InterPro" id="IPR047838">
    <property type="entry name" value="STM4013-like"/>
</dbReference>
<dbReference type="InterPro" id="IPR017850">
    <property type="entry name" value="Alkaline_phosphatase_core_sf"/>
</dbReference>
<dbReference type="PANTHER" id="PTHR42693:SF53">
    <property type="entry name" value="ENDO-4-O-SULFATASE"/>
    <property type="match status" value="1"/>
</dbReference>